<evidence type="ECO:0000313" key="1">
    <source>
        <dbReference type="EMBL" id="EPJ27747.1"/>
    </source>
</evidence>
<organism evidence="1 2">
    <name type="scientific">Chlamydia psittaci 99DC5</name>
    <dbReference type="NCBI Taxonomy" id="1112251"/>
    <lineage>
        <taxon>Bacteria</taxon>
        <taxon>Pseudomonadati</taxon>
        <taxon>Chlamydiota</taxon>
        <taxon>Chlamydiia</taxon>
        <taxon>Chlamydiales</taxon>
        <taxon>Chlamydiaceae</taxon>
        <taxon>Chlamydia/Chlamydophila group</taxon>
        <taxon>Chlamydia</taxon>
    </lineage>
</organism>
<accession>A0ABN0MPE8</accession>
<keyword evidence="2" id="KW-1185">Reference proteome</keyword>
<dbReference type="Proteomes" id="UP000014627">
    <property type="component" value="Unassembled WGS sequence"/>
</dbReference>
<dbReference type="EMBL" id="ATLC01000051">
    <property type="protein sequence ID" value="EPJ27747.1"/>
    <property type="molecule type" value="Genomic_DNA"/>
</dbReference>
<evidence type="ECO:0000313" key="2">
    <source>
        <dbReference type="Proteomes" id="UP000014627"/>
    </source>
</evidence>
<sequence length="316" mass="35327">MLKLLFHVMTLAGHLLSTPIYIIHDACGIDKETREAAPKPHPFSLQTQYLQVEKADFKKLENQSLGYRQFDTTVLCTLPITSQTGVLLSTGYVGARILWDNAQPVVGDPNSLGYYTFQKKSYYSYILLSAGVYTLSLKNWQWSAVVSSLIDPENIEAGYSLYQAVLSGKYQATPQLSVIFGVINETGLHQEKAWPLLGATYKPNDKLTINCIYPVNFSVEYNCTSVCDFGAAYRLTRLRKKLHPNDLPSSEGIFEYQGREIEGNVKLYPWPGSFVKLFYGWSIGSDISLADSHNNNVTNYPFKSSAFFGGSAVLSF</sequence>
<dbReference type="GeneID" id="12242752"/>
<dbReference type="RefSeq" id="WP_006342975.1">
    <property type="nucleotide sequence ID" value="NZ_KE356190.1"/>
</dbReference>
<protein>
    <submittedName>
        <fullName evidence="1">Uncharacterized protein</fullName>
    </submittedName>
</protein>
<proteinExistence type="predicted"/>
<name>A0ABN0MPE8_CHLPS</name>
<gene>
    <name evidence="1" type="ORF">CP99DC5_0739</name>
</gene>
<reference evidence="1 2" key="1">
    <citation type="submission" date="2013-04" db="EMBL/GenBank/DDBJ databases">
        <title>Genome sequence of Chlamydia psittaci 99DC5.</title>
        <authorList>
            <person name="Huot-Creasy H."/>
            <person name="McCracken C.L."/>
            <person name="Humphries M."/>
            <person name="Sachse K."/>
            <person name="Laroucau K."/>
            <person name="Bavoil P."/>
            <person name="Myers G.S."/>
        </authorList>
    </citation>
    <scope>NUCLEOTIDE SEQUENCE [LARGE SCALE GENOMIC DNA]</scope>
    <source>
        <strain evidence="1 2">99DC5</strain>
    </source>
</reference>
<comment type="caution">
    <text evidence="1">The sequence shown here is derived from an EMBL/GenBank/DDBJ whole genome shotgun (WGS) entry which is preliminary data.</text>
</comment>